<dbReference type="PRINTS" id="PR01950">
    <property type="entry name" value="LANCSUPER"/>
</dbReference>
<sequence>MQQFLEAYIKKVENIDIVDDYIHRAYGKEPIYKVSLITGYPGIAMTLFSIYQHTKNFKYYKLANKYLEKTIDLISSVPIYSTSLFEGAFGVIFSLLICSDLGNNYSEIIKSLLSEYKKIASDEIRDLKKNIKEGKVESQDYDIVSGCSGTLSVLLLATDIYPSLYDYLNIEISQLSSILEKLVYEYNEIDNEQNTLFSDLGYAHGMPGVINILCNSYKRGYKTSKTKDILINSISKLNRSLKIDNGTIYIPTDTNNTNNFRDAWCYGMPSVAYTIYNIAKTFQISSLLELSQNLLYQTWLRKEYETKLISPTLCHGFSGIVIISLIMNNEDLANKYIDKINNTDVDDKDMLFFDINSNSSIMKDIGLLNGNSGILLTMLSFNNKDIQLNHWSKFLIF</sequence>
<gene>
    <name evidence="2" type="primary">eciC</name>
</gene>
<dbReference type="GO" id="GO:0031179">
    <property type="term" value="P:peptide modification"/>
    <property type="evidence" value="ECO:0007669"/>
    <property type="project" value="InterPro"/>
</dbReference>
<dbReference type="PRINTS" id="PR01955">
    <property type="entry name" value="LANCFRANKIA"/>
</dbReference>
<reference evidence="2" key="1">
    <citation type="journal article" date="1998" name="Appl. Environ. Microbiol.">
        <title>Isolation, characterization, and heterologous expression of the novel lantibiotic epicidin 280 and analysis of its biosynthetic gene cluster.</title>
        <authorList>
            <person name="Heidrich C."/>
            <person name="Pag U."/>
            <person name="Josten M."/>
            <person name="Metzger J."/>
            <person name="Jack R.W."/>
            <person name="Bierbaum G."/>
            <person name="Jung G."/>
            <person name="Sahl H.G."/>
        </authorList>
    </citation>
    <scope>NUCLEOTIDE SEQUENCE</scope>
    <source>
        <strain evidence="2">BN 280</strain>
        <plasmid evidence="2">pCH01</plasmid>
    </source>
</reference>
<geneLocation type="plasmid" evidence="2">
    <name>pCH01</name>
</geneLocation>
<dbReference type="GO" id="GO:0005886">
    <property type="term" value="C:plasma membrane"/>
    <property type="evidence" value="ECO:0007669"/>
    <property type="project" value="TreeGrafter"/>
</dbReference>
<feature type="binding site" evidence="1">
    <location>
        <position position="315"/>
    </location>
    <ligand>
        <name>Zn(2+)</name>
        <dbReference type="ChEBI" id="CHEBI:29105"/>
    </ligand>
</feature>
<accession>O54223</accession>
<dbReference type="InterPro" id="IPR033889">
    <property type="entry name" value="LanC"/>
</dbReference>
<dbReference type="Pfam" id="PF05147">
    <property type="entry name" value="LANC_like"/>
    <property type="match status" value="1"/>
</dbReference>
<dbReference type="SUPFAM" id="SSF158745">
    <property type="entry name" value="LanC-like"/>
    <property type="match status" value="1"/>
</dbReference>
<evidence type="ECO:0000313" key="2">
    <source>
        <dbReference type="EMBL" id="CAA74351.1"/>
    </source>
</evidence>
<feature type="binding site" evidence="1">
    <location>
        <position position="314"/>
    </location>
    <ligand>
        <name>Zn(2+)</name>
        <dbReference type="ChEBI" id="CHEBI:29105"/>
    </ligand>
</feature>
<dbReference type="InterPro" id="IPR007822">
    <property type="entry name" value="LANC-like"/>
</dbReference>
<dbReference type="Gene3D" id="1.50.10.20">
    <property type="match status" value="1"/>
</dbReference>
<dbReference type="PANTHER" id="PTHR12736:SF7">
    <property type="entry name" value="LANC-LIKE PROTEIN 3"/>
    <property type="match status" value="1"/>
</dbReference>
<dbReference type="AlphaFoldDB" id="O54223"/>
<protein>
    <submittedName>
        <fullName evidence="2">EciC protein</fullName>
    </submittedName>
</protein>
<feature type="binding site" evidence="1">
    <location>
        <position position="265"/>
    </location>
    <ligand>
        <name>Zn(2+)</name>
        <dbReference type="ChEBI" id="CHEBI:29105"/>
    </ligand>
</feature>
<dbReference type="SMART" id="SM01260">
    <property type="entry name" value="LANC_like"/>
    <property type="match status" value="1"/>
</dbReference>
<keyword evidence="1" id="KW-0862">Zinc</keyword>
<dbReference type="SMR" id="O54223"/>
<name>O54223_STAEP</name>
<proteinExistence type="predicted"/>
<dbReference type="EMBL" id="Y14023">
    <property type="protein sequence ID" value="CAA74351.1"/>
    <property type="molecule type" value="Genomic_DNA"/>
</dbReference>
<dbReference type="PANTHER" id="PTHR12736">
    <property type="entry name" value="LANC-LIKE PROTEIN"/>
    <property type="match status" value="1"/>
</dbReference>
<keyword evidence="1" id="KW-0479">Metal-binding</keyword>
<keyword evidence="2" id="KW-0614">Plasmid</keyword>
<dbReference type="CDD" id="cd04793">
    <property type="entry name" value="LanC"/>
    <property type="match status" value="1"/>
</dbReference>
<evidence type="ECO:0000256" key="1">
    <source>
        <dbReference type="PIRSR" id="PIRSR607822-1"/>
    </source>
</evidence>
<dbReference type="GO" id="GO:0046872">
    <property type="term" value="F:metal ion binding"/>
    <property type="evidence" value="ECO:0007669"/>
    <property type="project" value="UniProtKB-KW"/>
</dbReference>
<organism evidence="2">
    <name type="scientific">Staphylococcus epidermidis</name>
    <dbReference type="NCBI Taxonomy" id="1282"/>
    <lineage>
        <taxon>Bacteria</taxon>
        <taxon>Bacillati</taxon>
        <taxon>Bacillota</taxon>
        <taxon>Bacilli</taxon>
        <taxon>Bacillales</taxon>
        <taxon>Staphylococcaceae</taxon>
        <taxon>Staphylococcus</taxon>
    </lineage>
</organism>